<organism evidence="2 3">
    <name type="scientific">Actinocatenispora comari</name>
    <dbReference type="NCBI Taxonomy" id="2807577"/>
    <lineage>
        <taxon>Bacteria</taxon>
        <taxon>Bacillati</taxon>
        <taxon>Actinomycetota</taxon>
        <taxon>Actinomycetes</taxon>
        <taxon>Micromonosporales</taxon>
        <taxon>Micromonosporaceae</taxon>
        <taxon>Actinocatenispora</taxon>
    </lineage>
</organism>
<accession>A0A8J4ABU8</accession>
<dbReference type="InterPro" id="IPR021527">
    <property type="entry name" value="DUF2795"/>
</dbReference>
<protein>
    <recommendedName>
        <fullName evidence="4">DUF2795 domain-containing protein</fullName>
    </recommendedName>
</protein>
<comment type="caution">
    <text evidence="2">The sequence shown here is derived from an EMBL/GenBank/DDBJ whole genome shotgun (WGS) entry which is preliminary data.</text>
</comment>
<reference evidence="3" key="1">
    <citation type="journal article" date="2021" name="Int. J. Syst. Evol. Microbiol.">
        <title>Actinocatenispora comari sp. nov., an endophytic actinomycete isolated from aerial parts of Comarum salesowianum.</title>
        <authorList>
            <person name="Oyunbileg N."/>
            <person name="Iizaka Y."/>
            <person name="Hamada M."/>
            <person name="Davaapurev B.O."/>
            <person name="Fukumoto A."/>
            <person name="Tsetseg B."/>
            <person name="Kato F."/>
            <person name="Tamura T."/>
            <person name="Batkhuu J."/>
            <person name="Anzai Y."/>
        </authorList>
    </citation>
    <scope>NUCLEOTIDE SEQUENCE [LARGE SCALE GENOMIC DNA]</scope>
    <source>
        <strain evidence="3">NUM-2625</strain>
    </source>
</reference>
<evidence type="ECO:0000256" key="1">
    <source>
        <dbReference type="SAM" id="MobiDB-lite"/>
    </source>
</evidence>
<evidence type="ECO:0000313" key="2">
    <source>
        <dbReference type="EMBL" id="GIL27810.1"/>
    </source>
</evidence>
<proteinExistence type="predicted"/>
<evidence type="ECO:0008006" key="4">
    <source>
        <dbReference type="Google" id="ProtNLM"/>
    </source>
</evidence>
<sequence>MPTEPQPGSSTNSPRRDDELAAETSGYTQGGGSAPRVGEDQPAASELDESAGVGGSPPGMDAEDVAGRSELARYVSPSAFPGDRAALVASARDNNAPDHVVGQLDELPDGRRYVNVSAVWEALGHGIEADDERF</sequence>
<dbReference type="Pfam" id="PF11387">
    <property type="entry name" value="DUF2795"/>
    <property type="match status" value="1"/>
</dbReference>
<dbReference type="RefSeq" id="WP_207125539.1">
    <property type="nucleotide sequence ID" value="NZ_BOPO01000053.1"/>
</dbReference>
<dbReference type="EMBL" id="BOPO01000053">
    <property type="protein sequence ID" value="GIL27810.1"/>
    <property type="molecule type" value="Genomic_DNA"/>
</dbReference>
<dbReference type="AlphaFoldDB" id="A0A8J4ABU8"/>
<name>A0A8J4ABU8_9ACTN</name>
<feature type="region of interest" description="Disordered" evidence="1">
    <location>
        <begin position="1"/>
        <end position="63"/>
    </location>
</feature>
<gene>
    <name evidence="2" type="ORF">NUM_30640</name>
</gene>
<dbReference type="Proteomes" id="UP000614996">
    <property type="component" value="Unassembled WGS sequence"/>
</dbReference>
<feature type="compositionally biased region" description="Polar residues" evidence="1">
    <location>
        <begin position="1"/>
        <end position="13"/>
    </location>
</feature>
<keyword evidence="3" id="KW-1185">Reference proteome</keyword>
<evidence type="ECO:0000313" key="3">
    <source>
        <dbReference type="Proteomes" id="UP000614996"/>
    </source>
</evidence>